<organism evidence="1 2">
    <name type="scientific">Xenorhabdus budapestensis</name>
    <dbReference type="NCBI Taxonomy" id="290110"/>
    <lineage>
        <taxon>Bacteria</taxon>
        <taxon>Pseudomonadati</taxon>
        <taxon>Pseudomonadota</taxon>
        <taxon>Gammaproteobacteria</taxon>
        <taxon>Enterobacterales</taxon>
        <taxon>Morganellaceae</taxon>
        <taxon>Xenorhabdus</taxon>
    </lineage>
</organism>
<accession>A0ABX7VJ98</accession>
<keyword evidence="2" id="KW-1185">Reference proteome</keyword>
<sequence length="98" mass="10939">MKPLRLTVWQVIADTLLQHHFGLRLTDTALCELDTLAECIANSIPPSEAINDLIDKYDLIRLDTQGIPRTTPYLGIHDELKVIFDSGLAGLLSEQNKP</sequence>
<proteinExistence type="predicted"/>
<protein>
    <submittedName>
        <fullName evidence="1">Toxin-antitoxin protein</fullName>
    </submittedName>
</protein>
<dbReference type="InterPro" id="IPR009610">
    <property type="entry name" value="CbtA_toxin"/>
</dbReference>
<dbReference type="RefSeq" id="WP_209028246.1">
    <property type="nucleotide sequence ID" value="NZ_CP072455.1"/>
</dbReference>
<dbReference type="Proteomes" id="UP000665047">
    <property type="component" value="Chromosome"/>
</dbReference>
<evidence type="ECO:0000313" key="2">
    <source>
        <dbReference type="Proteomes" id="UP000665047"/>
    </source>
</evidence>
<name>A0ABX7VJ98_XENBU</name>
<evidence type="ECO:0000313" key="1">
    <source>
        <dbReference type="EMBL" id="QTL40851.1"/>
    </source>
</evidence>
<dbReference type="EMBL" id="CP072455">
    <property type="protein sequence ID" value="QTL40851.1"/>
    <property type="molecule type" value="Genomic_DNA"/>
</dbReference>
<dbReference type="Pfam" id="PF06755">
    <property type="entry name" value="CbtA_toxin"/>
    <property type="match status" value="1"/>
</dbReference>
<gene>
    <name evidence="1" type="ORF">HGO23_05740</name>
</gene>
<reference evidence="1 2" key="1">
    <citation type="submission" date="2021-03" db="EMBL/GenBank/DDBJ databases">
        <title>Complete Genome Sequence Data of Xenorhabdus budapestensis strain C72, a Candidate Biological Control Agent, from China.</title>
        <authorList>
            <person name="LI B."/>
            <person name="WANG S."/>
            <person name="QIU D."/>
        </authorList>
    </citation>
    <scope>NUCLEOTIDE SEQUENCE [LARGE SCALE GENOMIC DNA]</scope>
    <source>
        <strain evidence="1 2">C-7-2</strain>
    </source>
</reference>